<dbReference type="SUPFAM" id="SSF51230">
    <property type="entry name" value="Single hybrid motif"/>
    <property type="match status" value="1"/>
</dbReference>
<proteinExistence type="predicted"/>
<evidence type="ECO:0000313" key="2">
    <source>
        <dbReference type="EMBL" id="APZ92732.1"/>
    </source>
</evidence>
<evidence type="ECO:0000313" key="3">
    <source>
        <dbReference type="Proteomes" id="UP000187735"/>
    </source>
</evidence>
<dbReference type="Proteomes" id="UP000187735">
    <property type="component" value="Chromosome"/>
</dbReference>
<dbReference type="RefSeq" id="WP_083731978.1">
    <property type="nucleotide sequence ID" value="NZ_CP017641.1"/>
</dbReference>
<dbReference type="Pfam" id="PF00364">
    <property type="entry name" value="Biotin_lipoyl"/>
    <property type="match status" value="1"/>
</dbReference>
<dbReference type="CDD" id="cd06850">
    <property type="entry name" value="biotinyl_domain"/>
    <property type="match status" value="1"/>
</dbReference>
<dbReference type="Gene3D" id="2.40.50.100">
    <property type="match status" value="1"/>
</dbReference>
<gene>
    <name evidence="2" type="primary">accB_1</name>
    <name evidence="2" type="ORF">Fuma_02344</name>
</gene>
<dbReference type="InterPro" id="IPR011053">
    <property type="entry name" value="Single_hybrid_motif"/>
</dbReference>
<keyword evidence="3" id="KW-1185">Reference proteome</keyword>
<evidence type="ECO:0000259" key="1">
    <source>
        <dbReference type="Pfam" id="PF00364"/>
    </source>
</evidence>
<dbReference type="STRING" id="1891926.Fuma_02344"/>
<protein>
    <submittedName>
        <fullName evidence="2">Biotin carboxyl carrier protein of acetyl-CoA carboxylase</fullName>
    </submittedName>
</protein>
<dbReference type="EMBL" id="CP017641">
    <property type="protein sequence ID" value="APZ92732.1"/>
    <property type="molecule type" value="Genomic_DNA"/>
</dbReference>
<accession>A0A1P8WF89</accession>
<feature type="domain" description="Lipoyl-binding" evidence="1">
    <location>
        <begin position="93"/>
        <end position="152"/>
    </location>
</feature>
<sequence>MDEQSFLDRLRECGDDIVLLREYAAWLTARKDDRGNHLAAELDVYDAEIRLANAAGELADFRKRRPQDFEWLNTVLPMITKVPLDGIFYSSREPDSPPYVRPGMFCSRDTVVGIIEAQKVFHHVAAGHNGVVSDIFVENGASVSAGDLLVKIIRPQNPHDTGFGS</sequence>
<dbReference type="InterPro" id="IPR000089">
    <property type="entry name" value="Biotin_lipoyl"/>
</dbReference>
<dbReference type="AlphaFoldDB" id="A0A1P8WF89"/>
<name>A0A1P8WF89_9PLAN</name>
<organism evidence="2 3">
    <name type="scientific">Fuerstiella marisgermanici</name>
    <dbReference type="NCBI Taxonomy" id="1891926"/>
    <lineage>
        <taxon>Bacteria</taxon>
        <taxon>Pseudomonadati</taxon>
        <taxon>Planctomycetota</taxon>
        <taxon>Planctomycetia</taxon>
        <taxon>Planctomycetales</taxon>
        <taxon>Planctomycetaceae</taxon>
        <taxon>Fuerstiella</taxon>
    </lineage>
</organism>
<reference evidence="2 3" key="1">
    <citation type="journal article" date="2016" name="Front. Microbiol.">
        <title>Fuerstia marisgermanicae gen. nov., sp. nov., an Unusual Member of the Phylum Planctomycetes from the German Wadden Sea.</title>
        <authorList>
            <person name="Kohn T."/>
            <person name="Heuer A."/>
            <person name="Jogler M."/>
            <person name="Vollmers J."/>
            <person name="Boedeker C."/>
            <person name="Bunk B."/>
            <person name="Rast P."/>
            <person name="Borchert D."/>
            <person name="Glockner I."/>
            <person name="Freese H.M."/>
            <person name="Klenk H.P."/>
            <person name="Overmann J."/>
            <person name="Kaster A.K."/>
            <person name="Rohde M."/>
            <person name="Wiegand S."/>
            <person name="Jogler C."/>
        </authorList>
    </citation>
    <scope>NUCLEOTIDE SEQUENCE [LARGE SCALE GENOMIC DNA]</scope>
    <source>
        <strain evidence="2 3">NH11</strain>
    </source>
</reference>
<dbReference type="KEGG" id="fmr:Fuma_02344"/>
<dbReference type="OrthoDB" id="9811735at2"/>